<accession>A0A1S3W139</accession>
<dbReference type="Proteomes" id="UP000087766">
    <property type="component" value="Unplaced"/>
</dbReference>
<evidence type="ECO:0000256" key="1">
    <source>
        <dbReference type="SAM" id="MobiDB-lite"/>
    </source>
</evidence>
<feature type="compositionally biased region" description="Basic residues" evidence="1">
    <location>
        <begin position="71"/>
        <end position="94"/>
    </location>
</feature>
<sequence>MQTPLRRPTPHGADLTKRCLYHQNSGHDTEECVTLRDKIEELIQAGRLQRYIKMNAPDQYTERPSSPRWTSPRRSHRPRSPRKQKRNTNARSHRPAQDDRRERSRSRSRDGDRRRPLRGVINTISGGFAGGGPTSSTRKRSIRTLRSIHAVDVPKRTMPPITFTDEDFHAPDPDQDDPMVITVEIARYEISKVLVDQGSSVNILYWKTFSQMDLSEDLIVPYNEQIVGFARERVDTRGYLDLRTRLGTGRESEEMKIRYLLVEANTAYNVLLGRPCLNAFGAIVSTPHLTMKYPTHRGTICTIRANQKTSRECYAAGLRIYPQENRRKMSRSEVAMADLDPRTNTEDRLEPLEKRSPS</sequence>
<gene>
    <name evidence="3" type="primary">LOC106780225</name>
</gene>
<dbReference type="PANTHER" id="PTHR33240:SF15">
    <property type="entry name" value="GAG-PRO-LIKE PROTEIN"/>
    <property type="match status" value="1"/>
</dbReference>
<name>A0A1S3W139_VIGRR</name>
<dbReference type="GeneID" id="106780225"/>
<keyword evidence="2" id="KW-1185">Reference proteome</keyword>
<dbReference type="OrthoDB" id="1434300at2759"/>
<protein>
    <submittedName>
        <fullName evidence="3">Uncharacterized protein LOC106780225</fullName>
    </submittedName>
</protein>
<dbReference type="PANTHER" id="PTHR33240">
    <property type="entry name" value="OS08G0508500 PROTEIN"/>
    <property type="match status" value="1"/>
</dbReference>
<proteinExistence type="predicted"/>
<organism evidence="2 3">
    <name type="scientific">Vigna radiata var. radiata</name>
    <name type="common">Mung bean</name>
    <name type="synonym">Phaseolus aureus</name>
    <dbReference type="NCBI Taxonomy" id="3916"/>
    <lineage>
        <taxon>Eukaryota</taxon>
        <taxon>Viridiplantae</taxon>
        <taxon>Streptophyta</taxon>
        <taxon>Embryophyta</taxon>
        <taxon>Tracheophyta</taxon>
        <taxon>Spermatophyta</taxon>
        <taxon>Magnoliopsida</taxon>
        <taxon>eudicotyledons</taxon>
        <taxon>Gunneridae</taxon>
        <taxon>Pentapetalae</taxon>
        <taxon>rosids</taxon>
        <taxon>fabids</taxon>
        <taxon>Fabales</taxon>
        <taxon>Fabaceae</taxon>
        <taxon>Papilionoideae</taxon>
        <taxon>50 kb inversion clade</taxon>
        <taxon>NPAAA clade</taxon>
        <taxon>indigoferoid/millettioid clade</taxon>
        <taxon>Phaseoleae</taxon>
        <taxon>Vigna</taxon>
    </lineage>
</organism>
<reference evidence="3" key="1">
    <citation type="submission" date="2025-08" db="UniProtKB">
        <authorList>
            <consortium name="RefSeq"/>
        </authorList>
    </citation>
    <scope>IDENTIFICATION</scope>
    <source>
        <tissue evidence="3">Leaf</tissue>
    </source>
</reference>
<feature type="region of interest" description="Disordered" evidence="1">
    <location>
        <begin position="54"/>
        <end position="140"/>
    </location>
</feature>
<feature type="compositionally biased region" description="Basic and acidic residues" evidence="1">
    <location>
        <begin position="339"/>
        <end position="358"/>
    </location>
</feature>
<evidence type="ECO:0000313" key="2">
    <source>
        <dbReference type="Proteomes" id="UP000087766"/>
    </source>
</evidence>
<dbReference type="RefSeq" id="XP_014523974.1">
    <property type="nucleotide sequence ID" value="XM_014668488.1"/>
</dbReference>
<feature type="region of interest" description="Disordered" evidence="1">
    <location>
        <begin position="329"/>
        <end position="358"/>
    </location>
</feature>
<dbReference type="KEGG" id="vra:106780225"/>
<dbReference type="Gene3D" id="2.40.70.10">
    <property type="entry name" value="Acid Proteases"/>
    <property type="match status" value="1"/>
</dbReference>
<dbReference type="CDD" id="cd00303">
    <property type="entry name" value="retropepsin_like"/>
    <property type="match status" value="1"/>
</dbReference>
<dbReference type="AlphaFoldDB" id="A0A1S3W139"/>
<feature type="compositionally biased region" description="Basic and acidic residues" evidence="1">
    <location>
        <begin position="95"/>
        <end position="114"/>
    </location>
</feature>
<dbReference type="InterPro" id="IPR021109">
    <property type="entry name" value="Peptidase_aspartic_dom_sf"/>
</dbReference>
<evidence type="ECO:0000313" key="3">
    <source>
        <dbReference type="RefSeq" id="XP_014523974.1"/>
    </source>
</evidence>